<evidence type="ECO:0000313" key="2">
    <source>
        <dbReference type="Proteomes" id="UP001139193"/>
    </source>
</evidence>
<keyword evidence="2" id="KW-1185">Reference proteome</keyword>
<comment type="caution">
    <text evidence="1">The sequence shown here is derived from an EMBL/GenBank/DDBJ whole genome shotgun (WGS) entry which is preliminary data.</text>
</comment>
<gene>
    <name evidence="1" type="ORF">MON38_13605</name>
</gene>
<name>A0A9X1VFZ0_9BACT</name>
<dbReference type="Proteomes" id="UP001139193">
    <property type="component" value="Unassembled WGS sequence"/>
</dbReference>
<proteinExistence type="predicted"/>
<sequence length="230" mass="25941">MTFFYSLDHFTAQLTYSPSMTLTRLVRRLLPLLFLLTLGWFLWRKIGPALSDLNPLNTEPKVTVTHNTVLTQIEGLGKLELVRYKFKDIVEYRRASRYPLLPDAKVALVVGGEAVGCLDLRKIRPQDVAFEGDSVVRIALPAPELCSFQVRHDQSRVFSTENGFFQDADLVDQGYKYAETQVRNAALQAGILAQTQRNAEQILVPMLRTLTGRRVIVGQQLVLPKSGPKQ</sequence>
<evidence type="ECO:0000313" key="1">
    <source>
        <dbReference type="EMBL" id="MCI1188459.1"/>
    </source>
</evidence>
<reference evidence="1" key="1">
    <citation type="submission" date="2022-03" db="EMBL/GenBank/DDBJ databases">
        <title>Bacterial whole genome sequence for Hymenobacter sp. DH14.</title>
        <authorList>
            <person name="Le V."/>
        </authorList>
    </citation>
    <scope>NUCLEOTIDE SEQUENCE</scope>
    <source>
        <strain evidence="1">DH14</strain>
    </source>
</reference>
<accession>A0A9X1VFZ0</accession>
<organism evidence="1 2">
    <name type="scientific">Hymenobacter cyanobacteriorum</name>
    <dbReference type="NCBI Taxonomy" id="2926463"/>
    <lineage>
        <taxon>Bacteria</taxon>
        <taxon>Pseudomonadati</taxon>
        <taxon>Bacteroidota</taxon>
        <taxon>Cytophagia</taxon>
        <taxon>Cytophagales</taxon>
        <taxon>Hymenobacteraceae</taxon>
        <taxon>Hymenobacter</taxon>
    </lineage>
</organism>
<dbReference type="Pfam" id="PF14014">
    <property type="entry name" value="DUF4230"/>
    <property type="match status" value="1"/>
</dbReference>
<dbReference type="InterPro" id="IPR025324">
    <property type="entry name" value="DUF4230"/>
</dbReference>
<dbReference type="EMBL" id="JALBGC010000003">
    <property type="protein sequence ID" value="MCI1188459.1"/>
    <property type="molecule type" value="Genomic_DNA"/>
</dbReference>
<protein>
    <submittedName>
        <fullName evidence="1">DUF4230 domain-containing protein</fullName>
    </submittedName>
</protein>
<dbReference type="AlphaFoldDB" id="A0A9X1VFZ0"/>